<name>A0AAV3YI53_9GAST</name>
<feature type="region of interest" description="Disordered" evidence="1">
    <location>
        <begin position="78"/>
        <end position="115"/>
    </location>
</feature>
<dbReference type="Proteomes" id="UP000735302">
    <property type="component" value="Unassembled WGS sequence"/>
</dbReference>
<accession>A0AAV3YI53</accession>
<evidence type="ECO:0000313" key="3">
    <source>
        <dbReference type="Proteomes" id="UP000735302"/>
    </source>
</evidence>
<sequence>MEETISENVLSRPEQKTSAEIPGAKDDLDIDMGNITIEGLKEAVHKLQKIKTPEKEPRAKTVLKHDCMTLLPQEDEGSWDLQISSPDLLFDGHRGEEEEEGDRRWNGTERKMSEP</sequence>
<keyword evidence="3" id="KW-1185">Reference proteome</keyword>
<dbReference type="AlphaFoldDB" id="A0AAV3YI53"/>
<feature type="compositionally biased region" description="Basic and acidic residues" evidence="1">
    <location>
        <begin position="90"/>
        <end position="115"/>
    </location>
</feature>
<protein>
    <submittedName>
        <fullName evidence="2">Protein o-glcnacase</fullName>
    </submittedName>
</protein>
<dbReference type="EMBL" id="BLXT01000981">
    <property type="protein sequence ID" value="GFN82439.1"/>
    <property type="molecule type" value="Genomic_DNA"/>
</dbReference>
<proteinExistence type="predicted"/>
<gene>
    <name evidence="2" type="ORF">PoB_000894500</name>
</gene>
<evidence type="ECO:0000256" key="1">
    <source>
        <dbReference type="SAM" id="MobiDB-lite"/>
    </source>
</evidence>
<evidence type="ECO:0000313" key="2">
    <source>
        <dbReference type="EMBL" id="GFN82439.1"/>
    </source>
</evidence>
<comment type="caution">
    <text evidence="2">The sequence shown here is derived from an EMBL/GenBank/DDBJ whole genome shotgun (WGS) entry which is preliminary data.</text>
</comment>
<reference evidence="2 3" key="1">
    <citation type="journal article" date="2021" name="Elife">
        <title>Chloroplast acquisition without the gene transfer in kleptoplastic sea slugs, Plakobranchus ocellatus.</title>
        <authorList>
            <person name="Maeda T."/>
            <person name="Takahashi S."/>
            <person name="Yoshida T."/>
            <person name="Shimamura S."/>
            <person name="Takaki Y."/>
            <person name="Nagai Y."/>
            <person name="Toyoda A."/>
            <person name="Suzuki Y."/>
            <person name="Arimoto A."/>
            <person name="Ishii H."/>
            <person name="Satoh N."/>
            <person name="Nishiyama T."/>
            <person name="Hasebe M."/>
            <person name="Maruyama T."/>
            <person name="Minagawa J."/>
            <person name="Obokata J."/>
            <person name="Shigenobu S."/>
        </authorList>
    </citation>
    <scope>NUCLEOTIDE SEQUENCE [LARGE SCALE GENOMIC DNA]</scope>
</reference>
<organism evidence="2 3">
    <name type="scientific">Plakobranchus ocellatus</name>
    <dbReference type="NCBI Taxonomy" id="259542"/>
    <lineage>
        <taxon>Eukaryota</taxon>
        <taxon>Metazoa</taxon>
        <taxon>Spiralia</taxon>
        <taxon>Lophotrochozoa</taxon>
        <taxon>Mollusca</taxon>
        <taxon>Gastropoda</taxon>
        <taxon>Heterobranchia</taxon>
        <taxon>Euthyneura</taxon>
        <taxon>Panpulmonata</taxon>
        <taxon>Sacoglossa</taxon>
        <taxon>Placobranchoidea</taxon>
        <taxon>Plakobranchidae</taxon>
        <taxon>Plakobranchus</taxon>
    </lineage>
</organism>